<comment type="caution">
    <text evidence="1">The sequence shown here is derived from an EMBL/GenBank/DDBJ whole genome shotgun (WGS) entry which is preliminary data.</text>
</comment>
<accession>X1K850</accession>
<gene>
    <name evidence="1" type="ORF">S03H2_57011</name>
</gene>
<proteinExistence type="predicted"/>
<reference evidence="1" key="1">
    <citation type="journal article" date="2014" name="Front. Microbiol.">
        <title>High frequency of phylogenetically diverse reductive dehalogenase-homologous genes in deep subseafloor sedimentary metagenomes.</title>
        <authorList>
            <person name="Kawai M."/>
            <person name="Futagami T."/>
            <person name="Toyoda A."/>
            <person name="Takaki Y."/>
            <person name="Nishi S."/>
            <person name="Hori S."/>
            <person name="Arai W."/>
            <person name="Tsubouchi T."/>
            <person name="Morono Y."/>
            <person name="Uchiyama I."/>
            <person name="Ito T."/>
            <person name="Fujiyama A."/>
            <person name="Inagaki F."/>
            <person name="Takami H."/>
        </authorList>
    </citation>
    <scope>NUCLEOTIDE SEQUENCE</scope>
    <source>
        <strain evidence="1">Expedition CK06-06</strain>
    </source>
</reference>
<dbReference type="AlphaFoldDB" id="X1K850"/>
<protein>
    <submittedName>
        <fullName evidence="1">Uncharacterized protein</fullName>
    </submittedName>
</protein>
<feature type="non-terminal residue" evidence="1">
    <location>
        <position position="1"/>
    </location>
</feature>
<organism evidence="1">
    <name type="scientific">marine sediment metagenome</name>
    <dbReference type="NCBI Taxonomy" id="412755"/>
    <lineage>
        <taxon>unclassified sequences</taxon>
        <taxon>metagenomes</taxon>
        <taxon>ecological metagenomes</taxon>
    </lineage>
</organism>
<evidence type="ECO:0000313" key="1">
    <source>
        <dbReference type="EMBL" id="GAH89800.1"/>
    </source>
</evidence>
<dbReference type="EMBL" id="BARU01036516">
    <property type="protein sequence ID" value="GAH89800.1"/>
    <property type="molecule type" value="Genomic_DNA"/>
</dbReference>
<sequence length="247" mass="29268">YKPLTYRPDLVRGFSLTGEAYKTEIDVDEMITRIYEVDVHVKEGITRVEATKVKEIPAKVGLSLFPDPKADLIAEVARNIQFPTISLKEITKYVVRVVNLLLDTQKATLEQLFYYRYNLALEIKREIQKLLDSYAQIRFENFRNEKKLGTCPSFVLPSTVEIFLHEDTEYNKHFYERAYLMNSEEKIVADKIDPLENVRWWLRNIERSGFYLQGYRKGRFFPDFIVKTNNNNYCIIEYKGRTFARYP</sequence>
<name>X1K850_9ZZZZ</name>